<feature type="region of interest" description="Disordered" evidence="1">
    <location>
        <begin position="131"/>
        <end position="157"/>
    </location>
</feature>
<proteinExistence type="predicted"/>
<dbReference type="AlphaFoldDB" id="X0V8P8"/>
<gene>
    <name evidence="2" type="ORF">S01H1_46411</name>
</gene>
<accession>X0V8P8</accession>
<evidence type="ECO:0000313" key="2">
    <source>
        <dbReference type="EMBL" id="GAG07742.1"/>
    </source>
</evidence>
<protein>
    <submittedName>
        <fullName evidence="2">Uncharacterized protein</fullName>
    </submittedName>
</protein>
<dbReference type="EMBL" id="BARS01029719">
    <property type="protein sequence ID" value="GAG07742.1"/>
    <property type="molecule type" value="Genomic_DNA"/>
</dbReference>
<reference evidence="2" key="1">
    <citation type="journal article" date="2014" name="Front. Microbiol.">
        <title>High frequency of phylogenetically diverse reductive dehalogenase-homologous genes in deep subseafloor sedimentary metagenomes.</title>
        <authorList>
            <person name="Kawai M."/>
            <person name="Futagami T."/>
            <person name="Toyoda A."/>
            <person name="Takaki Y."/>
            <person name="Nishi S."/>
            <person name="Hori S."/>
            <person name="Arai W."/>
            <person name="Tsubouchi T."/>
            <person name="Morono Y."/>
            <person name="Uchiyama I."/>
            <person name="Ito T."/>
            <person name="Fujiyama A."/>
            <person name="Inagaki F."/>
            <person name="Takami H."/>
        </authorList>
    </citation>
    <scope>NUCLEOTIDE SEQUENCE</scope>
    <source>
        <strain evidence="2">Expedition CK06-06</strain>
    </source>
</reference>
<evidence type="ECO:0000256" key="1">
    <source>
        <dbReference type="SAM" id="MobiDB-lite"/>
    </source>
</evidence>
<comment type="caution">
    <text evidence="2">The sequence shown here is derived from an EMBL/GenBank/DDBJ whole genome shotgun (WGS) entry which is preliminary data.</text>
</comment>
<sequence length="157" mass="17880">MQPNIYRGSAYGGARMTDTMNIGPLRYAIRRVRKLMDAAREKRLAGYIDFARCEVLVDADLDPQTERITLVHEGWHGWLDHMGYHDVEESLVDAIAFASLALFGDNLELFGPEDDEPYLSKETLARLREGKLMLDQSDRPAEREKRNDPPTDAGQKD</sequence>
<organism evidence="2">
    <name type="scientific">marine sediment metagenome</name>
    <dbReference type="NCBI Taxonomy" id="412755"/>
    <lineage>
        <taxon>unclassified sequences</taxon>
        <taxon>metagenomes</taxon>
        <taxon>ecological metagenomes</taxon>
    </lineage>
</organism>
<name>X0V8P8_9ZZZZ</name>